<gene>
    <name evidence="9" type="ORF">IAD16_00145</name>
</gene>
<dbReference type="Pfam" id="PF03553">
    <property type="entry name" value="Na_H_antiporter"/>
    <property type="match status" value="1"/>
</dbReference>
<feature type="transmembrane region" description="Helical" evidence="6">
    <location>
        <begin position="330"/>
        <end position="351"/>
    </location>
</feature>
<dbReference type="PANTHER" id="PTHR43478:SF1">
    <property type="entry name" value="NA+_H+ ANTIPORTER NHAC-LIKE C-TERMINAL DOMAIN-CONTAINING PROTEIN"/>
    <property type="match status" value="1"/>
</dbReference>
<evidence type="ECO:0000256" key="2">
    <source>
        <dbReference type="ARBA" id="ARBA00022475"/>
    </source>
</evidence>
<accession>A0A9D1I2I1</accession>
<comment type="caution">
    <text evidence="9">The sequence shown here is derived from an EMBL/GenBank/DDBJ whole genome shotgun (WGS) entry which is preliminary data.</text>
</comment>
<keyword evidence="4 6" id="KW-1133">Transmembrane helix</keyword>
<feature type="transmembrane region" description="Helical" evidence="6">
    <location>
        <begin position="415"/>
        <end position="445"/>
    </location>
</feature>
<feature type="transmembrane region" description="Helical" evidence="6">
    <location>
        <begin position="38"/>
        <end position="57"/>
    </location>
</feature>
<keyword evidence="7" id="KW-0732">Signal</keyword>
<sequence length="551" mass="59446">MKSLKHRSFWIIGLALLIAACCPLFAFAAEEAAEPVLYGTFWSLIPPIIAIALALITKEVYSSLFIGIVIGGILYSYGSTDYNMFEGTFRHVLYDGIIANLSDSYNVGILVFLVMLGIIVCLMNRSGGSAAFGRWAKNHIHSRIGAQLATIVLGVLIFVDDYFNCLTVGSVMRPITESHRVSKAKLAYLIDATAAPVCIIAPISSWAAAVSGFVGEGQGFKVFISAIPYNYYALLTIFFMVGITLMRIDYGPMRKHEENAILYNDIYTTPERPYAEAEAEANNDEGKGKVIDLVIPVIILIVFCIAGIMYSGGFFHGENGFVDSFANSDAAQGLSLGSTLSLIVIVIYYLIRKNISFKDQMDCIPEGFKAMVAAILILTLAWTIKTMTDSLGAADFVAELVKSGAESFMNFLPAVVFLVGCGLAFATGTSWGTFGVLIPIVMAVFEGYDPQMEIISISACMAGAVMGDHCSPISDTTIMSSAGAQCYHINHVNTQIPYALTVSAVSVVCYVIAGFVKNAAISLIIAFALMFLTLLVLRKIFGADDKVPEEA</sequence>
<feature type="transmembrane region" description="Helical" evidence="6">
    <location>
        <begin position="496"/>
        <end position="513"/>
    </location>
</feature>
<reference evidence="9" key="2">
    <citation type="journal article" date="2021" name="PeerJ">
        <title>Extensive microbial diversity within the chicken gut microbiome revealed by metagenomics and culture.</title>
        <authorList>
            <person name="Gilroy R."/>
            <person name="Ravi A."/>
            <person name="Getino M."/>
            <person name="Pursley I."/>
            <person name="Horton D.L."/>
            <person name="Alikhan N.F."/>
            <person name="Baker D."/>
            <person name="Gharbi K."/>
            <person name="Hall N."/>
            <person name="Watson M."/>
            <person name="Adriaenssens E.M."/>
            <person name="Foster-Nyarko E."/>
            <person name="Jarju S."/>
            <person name="Secka A."/>
            <person name="Antonio M."/>
            <person name="Oren A."/>
            <person name="Chaudhuri R.R."/>
            <person name="La Ragione R."/>
            <person name="Hildebrand F."/>
            <person name="Pallen M.J."/>
        </authorList>
    </citation>
    <scope>NUCLEOTIDE SEQUENCE</scope>
    <source>
        <strain evidence="9">11300</strain>
    </source>
</reference>
<name>A0A9D1I2I1_9FIRM</name>
<feature type="transmembrane region" description="Helical" evidence="6">
    <location>
        <begin position="519"/>
        <end position="537"/>
    </location>
</feature>
<feature type="chain" id="PRO_5038410591" evidence="7">
    <location>
        <begin position="29"/>
        <end position="551"/>
    </location>
</feature>
<comment type="subcellular location">
    <subcellularLocation>
        <location evidence="1">Cell membrane</location>
        <topology evidence="1">Multi-pass membrane protein</topology>
    </subcellularLocation>
</comment>
<evidence type="ECO:0000256" key="7">
    <source>
        <dbReference type="SAM" id="SignalP"/>
    </source>
</evidence>
<feature type="transmembrane region" description="Helical" evidence="6">
    <location>
        <begin position="64"/>
        <end position="85"/>
    </location>
</feature>
<evidence type="ECO:0000313" key="9">
    <source>
        <dbReference type="EMBL" id="HIU26774.1"/>
    </source>
</evidence>
<evidence type="ECO:0000256" key="4">
    <source>
        <dbReference type="ARBA" id="ARBA00022989"/>
    </source>
</evidence>
<keyword evidence="3 6" id="KW-0812">Transmembrane</keyword>
<feature type="transmembrane region" description="Helical" evidence="6">
    <location>
        <begin position="290"/>
        <end position="310"/>
    </location>
</feature>
<dbReference type="GO" id="GO:0005886">
    <property type="term" value="C:plasma membrane"/>
    <property type="evidence" value="ECO:0007669"/>
    <property type="project" value="UniProtKB-SubCell"/>
</dbReference>
<evidence type="ECO:0000256" key="1">
    <source>
        <dbReference type="ARBA" id="ARBA00004651"/>
    </source>
</evidence>
<keyword evidence="2" id="KW-1003">Cell membrane</keyword>
<evidence type="ECO:0000313" key="10">
    <source>
        <dbReference type="Proteomes" id="UP000824091"/>
    </source>
</evidence>
<feature type="transmembrane region" description="Helical" evidence="6">
    <location>
        <begin position="229"/>
        <end position="248"/>
    </location>
</feature>
<organism evidence="9 10">
    <name type="scientific">Candidatus Fimisoma avicola</name>
    <dbReference type="NCBI Taxonomy" id="2840826"/>
    <lineage>
        <taxon>Bacteria</taxon>
        <taxon>Bacillati</taxon>
        <taxon>Bacillota</taxon>
        <taxon>Clostridia</taxon>
        <taxon>Eubacteriales</taxon>
        <taxon>Candidatus Fimisoma</taxon>
    </lineage>
</organism>
<feature type="transmembrane region" description="Helical" evidence="6">
    <location>
        <begin position="363"/>
        <end position="384"/>
    </location>
</feature>
<reference evidence="9" key="1">
    <citation type="submission" date="2020-10" db="EMBL/GenBank/DDBJ databases">
        <authorList>
            <person name="Gilroy R."/>
        </authorList>
    </citation>
    <scope>NUCLEOTIDE SEQUENCE</scope>
    <source>
        <strain evidence="9">11300</strain>
    </source>
</reference>
<evidence type="ECO:0000256" key="6">
    <source>
        <dbReference type="SAM" id="Phobius"/>
    </source>
</evidence>
<dbReference type="AlphaFoldDB" id="A0A9D1I2I1"/>
<dbReference type="InterPro" id="IPR018461">
    <property type="entry name" value="Na/H_Antiport_NhaC-like_C"/>
</dbReference>
<dbReference type="Proteomes" id="UP000824091">
    <property type="component" value="Unassembled WGS sequence"/>
</dbReference>
<protein>
    <submittedName>
        <fullName evidence="9">Na+/H+ antiporter NhaC family protein</fullName>
    </submittedName>
</protein>
<evidence type="ECO:0000256" key="5">
    <source>
        <dbReference type="ARBA" id="ARBA00023136"/>
    </source>
</evidence>
<keyword evidence="5 6" id="KW-0472">Membrane</keyword>
<feature type="domain" description="Na+/H+ antiporter NhaC-like C-terminal" evidence="8">
    <location>
        <begin position="198"/>
        <end position="515"/>
    </location>
</feature>
<feature type="transmembrane region" description="Helical" evidence="6">
    <location>
        <begin position="186"/>
        <end position="209"/>
    </location>
</feature>
<evidence type="ECO:0000259" key="8">
    <source>
        <dbReference type="Pfam" id="PF03553"/>
    </source>
</evidence>
<dbReference type="PROSITE" id="PS51257">
    <property type="entry name" value="PROKAR_LIPOPROTEIN"/>
    <property type="match status" value="1"/>
</dbReference>
<feature type="signal peptide" evidence="7">
    <location>
        <begin position="1"/>
        <end position="28"/>
    </location>
</feature>
<dbReference type="PANTHER" id="PTHR43478">
    <property type="entry name" value="NA+/H+ ANTIPORTER-RELATED"/>
    <property type="match status" value="1"/>
</dbReference>
<evidence type="ECO:0000256" key="3">
    <source>
        <dbReference type="ARBA" id="ARBA00022692"/>
    </source>
</evidence>
<proteinExistence type="predicted"/>
<dbReference type="EMBL" id="DVMO01000004">
    <property type="protein sequence ID" value="HIU26774.1"/>
    <property type="molecule type" value="Genomic_DNA"/>
</dbReference>
<feature type="transmembrane region" description="Helical" evidence="6">
    <location>
        <begin position="105"/>
        <end position="124"/>
    </location>
</feature>